<feature type="transmembrane region" description="Helical" evidence="1">
    <location>
        <begin position="109"/>
        <end position="131"/>
    </location>
</feature>
<keyword evidence="1" id="KW-1133">Transmembrane helix</keyword>
<dbReference type="EMBL" id="LBTI01000068">
    <property type="protein sequence ID" value="KKQ35940.1"/>
    <property type="molecule type" value="Genomic_DNA"/>
</dbReference>
<evidence type="ECO:0000256" key="1">
    <source>
        <dbReference type="SAM" id="Phobius"/>
    </source>
</evidence>
<organism evidence="2 3">
    <name type="scientific">Candidatus Woesebacteria bacterium GW2011_GWA1_37_7</name>
    <dbReference type="NCBI Taxonomy" id="1618545"/>
    <lineage>
        <taxon>Bacteria</taxon>
        <taxon>Candidatus Woeseibacteriota</taxon>
    </lineage>
</organism>
<comment type="caution">
    <text evidence="2">The sequence shown here is derived from an EMBL/GenBank/DDBJ whole genome shotgun (WGS) entry which is preliminary data.</text>
</comment>
<feature type="transmembrane region" description="Helical" evidence="1">
    <location>
        <begin position="411"/>
        <end position="429"/>
    </location>
</feature>
<gene>
    <name evidence="2" type="ORF">US53_C0068G0016</name>
</gene>
<dbReference type="AlphaFoldDB" id="A0A0G0HBL3"/>
<protein>
    <submittedName>
        <fullName evidence="2">Uncharacterized protein</fullName>
    </submittedName>
</protein>
<feature type="transmembrane region" description="Helical" evidence="1">
    <location>
        <begin position="73"/>
        <end position="97"/>
    </location>
</feature>
<keyword evidence="1" id="KW-0812">Transmembrane</keyword>
<feature type="non-terminal residue" evidence="2">
    <location>
        <position position="1"/>
    </location>
</feature>
<reference evidence="2 3" key="1">
    <citation type="journal article" date="2015" name="Nature">
        <title>rRNA introns, odd ribosomes, and small enigmatic genomes across a large radiation of phyla.</title>
        <authorList>
            <person name="Brown C.T."/>
            <person name="Hug L.A."/>
            <person name="Thomas B.C."/>
            <person name="Sharon I."/>
            <person name="Castelle C.J."/>
            <person name="Singh A."/>
            <person name="Wilkins M.J."/>
            <person name="Williams K.H."/>
            <person name="Banfield J.F."/>
        </authorList>
    </citation>
    <scope>NUCLEOTIDE SEQUENCE [LARGE SCALE GENOMIC DNA]</scope>
</reference>
<evidence type="ECO:0000313" key="2">
    <source>
        <dbReference type="EMBL" id="KKQ35940.1"/>
    </source>
</evidence>
<sequence>GEVQYRTYNVCEPQGRICCYANFYVSQVKLPLFCVGNDPKQRTTSATSGKIATPIGCIPVSDKMSFTPYILRWAIGIAGGIAFLFIVYSGFLIITSGGNVQKISAGKELLTASLMGLFLLIFSVYILKIFLIGTVKNTFAQTVCPAGGQCRNYNTNALCVAAGGTPQFCTGNLGLGNCCIPAAPTSTPTPTPTPITCPSGRNCANTNTTALCIAAGGIARPCAGPPGVSMGNCCMPAAPTSTPTPTRTQNPCPGGGNCTNTNTAALCTAAGGTARACTGPPGVSIGNCCRAPTPTPTPGFCPIGSTCRSYLTPDLCDSAGGTPKICRISSGGMGNCCVPKPSNLVCNSNSTGIRTAIGCFPVISKDAFTKYLLTWGIGIAGGIGFLLIVYGGFMVTTSSGDPKRLSAGKELITASLMGLTLLLFGVYILKLIGVDILGIPGLQ</sequence>
<accession>A0A0G0HBL3</accession>
<proteinExistence type="predicted"/>
<dbReference type="STRING" id="1618545.US53_C0068G0016"/>
<dbReference type="PATRIC" id="fig|1618545.3.peg.845"/>
<feature type="transmembrane region" description="Helical" evidence="1">
    <location>
        <begin position="371"/>
        <end position="391"/>
    </location>
</feature>
<keyword evidence="1" id="KW-0472">Membrane</keyword>
<dbReference type="Proteomes" id="UP000034591">
    <property type="component" value="Unassembled WGS sequence"/>
</dbReference>
<evidence type="ECO:0000313" key="3">
    <source>
        <dbReference type="Proteomes" id="UP000034591"/>
    </source>
</evidence>
<name>A0A0G0HBL3_9BACT</name>